<dbReference type="GO" id="GO:0003723">
    <property type="term" value="F:RNA binding"/>
    <property type="evidence" value="ECO:0007669"/>
    <property type="project" value="UniProtKB-UniRule"/>
</dbReference>
<proteinExistence type="inferred from homology"/>
<dbReference type="EC" id="3.1.13.1" evidence="8"/>
<dbReference type="Pfam" id="PF00773">
    <property type="entry name" value="RNB"/>
    <property type="match status" value="1"/>
</dbReference>
<dbReference type="PANTHER" id="PTHR23355">
    <property type="entry name" value="RIBONUCLEASE"/>
    <property type="match status" value="1"/>
</dbReference>
<dbReference type="PANTHER" id="PTHR23355:SF9">
    <property type="entry name" value="DIS3-LIKE EXONUCLEASE 2"/>
    <property type="match status" value="1"/>
</dbReference>
<comment type="subcellular location">
    <subcellularLocation>
        <location evidence="2 8">Cytoplasm</location>
    </subcellularLocation>
</comment>
<dbReference type="CDD" id="cd04471">
    <property type="entry name" value="S1_RNase_R"/>
    <property type="match status" value="1"/>
</dbReference>
<dbReference type="GO" id="GO:0008859">
    <property type="term" value="F:exoribonuclease II activity"/>
    <property type="evidence" value="ECO:0007669"/>
    <property type="project" value="UniProtKB-UniRule"/>
</dbReference>
<dbReference type="PROSITE" id="PS01175">
    <property type="entry name" value="RIBONUCLEASE_II"/>
    <property type="match status" value="1"/>
</dbReference>
<evidence type="ECO:0000313" key="10">
    <source>
        <dbReference type="EMBL" id="AMA65161.1"/>
    </source>
</evidence>
<dbReference type="KEGG" id="asy:AUT07_00608"/>
<sequence>MIKKILYKYLVDEKYYLPICESILKLLTKFTIPISQKKIAKILKLTKEEELKTLYHLLQMMEYNKQLVSTSSKYYALPENINLLKGVVIGHHNGFGFLRVYGKKKDMYISSKEMKKVLHGDFVLTQQLYKDGRESKEEVHIIRVLIPRNNHIIGRYLNESGIGYVIPEDRRLSFNIFVSPENINGANIGNIVVVEMTTRPLKNIKASGNIIEILDEKVSINMAIEVALRTHAIPYIWPQAVKKQVSRLSNKISISEKKNRVNLCHLPLVTIDDDDASDFDDAVYCSLQENRSWCLWVAIADVSYYVHPQTALDIEAIKRGNSVYFPSRVIPMLPEILSNGLCSLKPSVEKLCLVCEMQLSEQGQMISYKFYEAVMCSHARLTYNKVWRILRGDKKLRLYYINLIPHLEQLYHLYKTIYSSRLKRGAISFKTTEVKFIFDKKKQIKRIEKIKRNDIHKLIEECMILANMAAANFVEKNKEPSLYRIHESPSKDSIINLRTILSEFGLQLSGGMNPRTADYANIMDKVNKHLDYELLQMIILRSMKPAFYYPKNIGHFGLALKSYAHFTSPIRRYSDLLLHRSIKYILSTDQKNSDNILTPTGGYHSYANNLFSLGEICSMAERRADEAIRDVYDWLKCDFMKNQVGNVFNGIITRITDFGFFVRLKNILIDGLVHISSLNNEYYFYDNIRNRLIGELSGIEYHLGDKVKIRVEAIHMNIRKIDFKLLSILRKVKK</sequence>
<accession>A0A109QEC7</accession>
<comment type="similarity">
    <text evidence="8">Belongs to the RNR ribonuclease family. RNase R subfamily.</text>
</comment>
<dbReference type="Pfam" id="PF00575">
    <property type="entry name" value="S1"/>
    <property type="match status" value="1"/>
</dbReference>
<evidence type="ECO:0000256" key="5">
    <source>
        <dbReference type="ARBA" id="ARBA00022801"/>
    </source>
</evidence>
<dbReference type="Pfam" id="PF17876">
    <property type="entry name" value="CSD2"/>
    <property type="match status" value="1"/>
</dbReference>
<evidence type="ECO:0000256" key="7">
    <source>
        <dbReference type="ARBA" id="ARBA00022884"/>
    </source>
</evidence>
<dbReference type="Pfam" id="PF08206">
    <property type="entry name" value="OB_RNB"/>
    <property type="match status" value="1"/>
</dbReference>
<gene>
    <name evidence="8 10" type="primary">rnr</name>
    <name evidence="10" type="ORF">AUT07_00608</name>
</gene>
<dbReference type="InterPro" id="IPR001900">
    <property type="entry name" value="RNase_II/R"/>
</dbReference>
<organism evidence="10 11">
    <name type="scientific">Candidatus Arsenophonus lipoptenae</name>
    <dbReference type="NCBI Taxonomy" id="634113"/>
    <lineage>
        <taxon>Bacteria</taxon>
        <taxon>Pseudomonadati</taxon>
        <taxon>Pseudomonadota</taxon>
        <taxon>Gammaproteobacteria</taxon>
        <taxon>Enterobacterales</taxon>
        <taxon>Morganellaceae</taxon>
        <taxon>Arsenophonus</taxon>
    </lineage>
</organism>
<dbReference type="InterPro" id="IPR012340">
    <property type="entry name" value="NA-bd_OB-fold"/>
</dbReference>
<keyword evidence="4 8" id="KW-0540">Nuclease</keyword>
<dbReference type="HAMAP" id="MF_01895">
    <property type="entry name" value="RNase_R"/>
    <property type="match status" value="1"/>
</dbReference>
<comment type="function">
    <text evidence="8">3'-5' exoribonuclease that releases 5'-nucleoside monophosphates and is involved in maturation of structured RNAs.</text>
</comment>
<dbReference type="InterPro" id="IPR011129">
    <property type="entry name" value="CSD"/>
</dbReference>
<evidence type="ECO:0000256" key="6">
    <source>
        <dbReference type="ARBA" id="ARBA00022839"/>
    </source>
</evidence>
<keyword evidence="7 8" id="KW-0694">RNA-binding</keyword>
<dbReference type="GO" id="GO:0006402">
    <property type="term" value="P:mRNA catabolic process"/>
    <property type="evidence" value="ECO:0007669"/>
    <property type="project" value="TreeGrafter"/>
</dbReference>
<evidence type="ECO:0000256" key="4">
    <source>
        <dbReference type="ARBA" id="ARBA00022722"/>
    </source>
</evidence>
<dbReference type="SUPFAM" id="SSF50249">
    <property type="entry name" value="Nucleic acid-binding proteins"/>
    <property type="match status" value="4"/>
</dbReference>
<comment type="subunit">
    <text evidence="8">Monomer.</text>
</comment>
<dbReference type="InterPro" id="IPR022966">
    <property type="entry name" value="RNase_II/R_CS"/>
</dbReference>
<dbReference type="InterPro" id="IPR004476">
    <property type="entry name" value="RNase_II/RNase_R"/>
</dbReference>
<dbReference type="PROSITE" id="PS50126">
    <property type="entry name" value="S1"/>
    <property type="match status" value="1"/>
</dbReference>
<dbReference type="NCBIfam" id="TIGR00358">
    <property type="entry name" value="3_prime_RNase"/>
    <property type="match status" value="1"/>
</dbReference>
<dbReference type="RefSeq" id="WP_066283976.1">
    <property type="nucleotide sequence ID" value="NZ_CP013920.1"/>
</dbReference>
<keyword evidence="11" id="KW-1185">Reference proteome</keyword>
<dbReference type="InterPro" id="IPR003029">
    <property type="entry name" value="S1_domain"/>
</dbReference>
<evidence type="ECO:0000313" key="11">
    <source>
        <dbReference type="Proteomes" id="UP000069926"/>
    </source>
</evidence>
<dbReference type="SMART" id="SM00316">
    <property type="entry name" value="S1"/>
    <property type="match status" value="1"/>
</dbReference>
<dbReference type="Proteomes" id="UP000069926">
    <property type="component" value="Chromosome"/>
</dbReference>
<dbReference type="OrthoDB" id="9764149at2"/>
<comment type="catalytic activity">
    <reaction evidence="1 8">
        <text>Exonucleolytic cleavage in the 3'- to 5'-direction to yield nucleoside 5'-phosphates.</text>
        <dbReference type="EC" id="3.1.13.1"/>
    </reaction>
</comment>
<keyword evidence="6 8" id="KW-0269">Exonuclease</keyword>
<name>A0A109QEC7_9GAMM</name>
<evidence type="ECO:0000256" key="2">
    <source>
        <dbReference type="ARBA" id="ARBA00004496"/>
    </source>
</evidence>
<evidence type="ECO:0000256" key="8">
    <source>
        <dbReference type="HAMAP-Rule" id="MF_01895"/>
    </source>
</evidence>
<dbReference type="NCBIfam" id="TIGR02063">
    <property type="entry name" value="RNase_R"/>
    <property type="match status" value="1"/>
</dbReference>
<dbReference type="NCBIfam" id="NF008648">
    <property type="entry name" value="PRK11642.1"/>
    <property type="match status" value="1"/>
</dbReference>
<keyword evidence="3 8" id="KW-0963">Cytoplasm</keyword>
<dbReference type="SMART" id="SM00955">
    <property type="entry name" value="RNB"/>
    <property type="match status" value="1"/>
</dbReference>
<feature type="domain" description="S1 motif" evidence="9">
    <location>
        <begin position="645"/>
        <end position="726"/>
    </location>
</feature>
<dbReference type="EMBL" id="CP013920">
    <property type="protein sequence ID" value="AMA65161.1"/>
    <property type="molecule type" value="Genomic_DNA"/>
</dbReference>
<dbReference type="AlphaFoldDB" id="A0A109QEC7"/>
<keyword evidence="5 8" id="KW-0378">Hydrolase</keyword>
<evidence type="ECO:0000256" key="1">
    <source>
        <dbReference type="ARBA" id="ARBA00001849"/>
    </source>
</evidence>
<dbReference type="Gene3D" id="2.40.50.140">
    <property type="entry name" value="Nucleic acid-binding proteins"/>
    <property type="match status" value="2"/>
</dbReference>
<dbReference type="STRING" id="634113.AUT07_00608"/>
<reference evidence="10 11" key="1">
    <citation type="submission" date="2016-01" db="EMBL/GenBank/DDBJ databases">
        <title>Genome sequence of Ca. Arsenophonus lipopteni, the exclusive symbiont of a blood sucking fly Lipoptena cervi (Diptera: Hippoboscidae).</title>
        <authorList>
            <person name="Novakova E."/>
            <person name="Hypsa V."/>
            <person name="Nguyen P."/>
            <person name="Husnik F."/>
            <person name="Darby A.C."/>
        </authorList>
    </citation>
    <scope>NUCLEOTIDE SEQUENCE [LARGE SCALE GENOMIC DNA]</scope>
    <source>
        <strain evidence="10 11">CB</strain>
    </source>
</reference>
<dbReference type="PATRIC" id="fig|634113.3.peg.574"/>
<dbReference type="GO" id="GO:0005829">
    <property type="term" value="C:cytosol"/>
    <property type="evidence" value="ECO:0007669"/>
    <property type="project" value="UniProtKB-ARBA"/>
</dbReference>
<evidence type="ECO:0000256" key="3">
    <source>
        <dbReference type="ARBA" id="ARBA00022490"/>
    </source>
</evidence>
<protein>
    <recommendedName>
        <fullName evidence="8">Ribonuclease R</fullName>
        <shortName evidence="8">RNase R</shortName>
        <ecNumber evidence="8">3.1.13.1</ecNumber>
    </recommendedName>
</protein>
<dbReference type="InterPro" id="IPR011805">
    <property type="entry name" value="RNase_R"/>
</dbReference>
<dbReference type="InterPro" id="IPR013223">
    <property type="entry name" value="RNase_B_OB_dom"/>
</dbReference>
<evidence type="ECO:0000259" key="9">
    <source>
        <dbReference type="PROSITE" id="PS50126"/>
    </source>
</evidence>
<dbReference type="InterPro" id="IPR040476">
    <property type="entry name" value="CSD2"/>
</dbReference>
<dbReference type="SMART" id="SM00357">
    <property type="entry name" value="CSP"/>
    <property type="match status" value="1"/>
</dbReference>
<dbReference type="InterPro" id="IPR050180">
    <property type="entry name" value="RNR_Ribonuclease"/>
</dbReference>